<feature type="compositionally biased region" description="Pro residues" evidence="5">
    <location>
        <begin position="2959"/>
        <end position="2970"/>
    </location>
</feature>
<dbReference type="EMBL" id="OBQK01000001">
    <property type="protein sequence ID" value="SOC52015.1"/>
    <property type="molecule type" value="Genomic_DNA"/>
</dbReference>
<feature type="domain" description="Teneurin-like YD-shell" evidence="7">
    <location>
        <begin position="1989"/>
        <end position="2636"/>
    </location>
</feature>
<dbReference type="InterPro" id="IPR028994">
    <property type="entry name" value="Integrin_alpha_N"/>
</dbReference>
<evidence type="ECO:0000259" key="6">
    <source>
        <dbReference type="Pfam" id="PF12256"/>
    </source>
</evidence>
<evidence type="ECO:0000256" key="2">
    <source>
        <dbReference type="ARBA" id="ARBA00022525"/>
    </source>
</evidence>
<evidence type="ECO:0000313" key="8">
    <source>
        <dbReference type="EMBL" id="SOC52015.1"/>
    </source>
</evidence>
<dbReference type="RefSeq" id="WP_097186581.1">
    <property type="nucleotide sequence ID" value="NZ_OBQK01000001.1"/>
</dbReference>
<dbReference type="PANTHER" id="PTHR32305">
    <property type="match status" value="1"/>
</dbReference>
<dbReference type="InterPro" id="IPR003284">
    <property type="entry name" value="Sal_SpvB"/>
</dbReference>
<evidence type="ECO:0000256" key="5">
    <source>
        <dbReference type="SAM" id="MobiDB-lite"/>
    </source>
</evidence>
<dbReference type="PANTHER" id="PTHR32305:SF15">
    <property type="entry name" value="PROTEIN RHSA-RELATED"/>
    <property type="match status" value="1"/>
</dbReference>
<keyword evidence="3" id="KW-0677">Repeat</keyword>
<comment type="subcellular location">
    <subcellularLocation>
        <location evidence="1">Secreted</location>
    </subcellularLocation>
</comment>
<proteinExistence type="predicted"/>
<dbReference type="Pfam" id="PF12256">
    <property type="entry name" value="TcdB_toxin_midN"/>
    <property type="match status" value="1"/>
</dbReference>
<evidence type="ECO:0000256" key="3">
    <source>
        <dbReference type="ARBA" id="ARBA00022737"/>
    </source>
</evidence>
<dbReference type="GO" id="GO:0005576">
    <property type="term" value="C:extracellular region"/>
    <property type="evidence" value="ECO:0007669"/>
    <property type="project" value="UniProtKB-SubCell"/>
</dbReference>
<keyword evidence="9" id="KW-1185">Reference proteome</keyword>
<dbReference type="NCBIfam" id="TIGR01643">
    <property type="entry name" value="YD_repeat_2x"/>
    <property type="match status" value="2"/>
</dbReference>
<dbReference type="Pfam" id="PF03534">
    <property type="entry name" value="SpvB"/>
    <property type="match status" value="1"/>
</dbReference>
<gene>
    <name evidence="8" type="ORF">SAMN05421879_101385</name>
</gene>
<name>A0A285VD09_9MICO</name>
<dbReference type="Gene3D" id="2.180.10.10">
    <property type="entry name" value="RHS repeat-associated core"/>
    <property type="match status" value="2"/>
</dbReference>
<dbReference type="Proteomes" id="UP000219688">
    <property type="component" value="Unassembled WGS sequence"/>
</dbReference>
<dbReference type="NCBIfam" id="TIGR03696">
    <property type="entry name" value="Rhs_assc_core"/>
    <property type="match status" value="1"/>
</dbReference>
<dbReference type="InterPro" id="IPR056823">
    <property type="entry name" value="TEN-like_YD-shell"/>
</dbReference>
<dbReference type="InterPro" id="IPR022045">
    <property type="entry name" value="TcdB_toxin_mid/N"/>
</dbReference>
<dbReference type="InterPro" id="IPR022385">
    <property type="entry name" value="Rhs_assc_core"/>
</dbReference>
<evidence type="ECO:0000256" key="1">
    <source>
        <dbReference type="ARBA" id="ARBA00004613"/>
    </source>
</evidence>
<feature type="region of interest" description="Disordered" evidence="5">
    <location>
        <begin position="1088"/>
        <end position="1107"/>
    </location>
</feature>
<feature type="region of interest" description="Disordered" evidence="5">
    <location>
        <begin position="2887"/>
        <end position="2986"/>
    </location>
</feature>
<feature type="region of interest" description="Disordered" evidence="5">
    <location>
        <begin position="1271"/>
        <end position="1297"/>
    </location>
</feature>
<feature type="compositionally biased region" description="Low complexity" evidence="5">
    <location>
        <begin position="1282"/>
        <end position="1296"/>
    </location>
</feature>
<feature type="compositionally biased region" description="Low complexity" evidence="5">
    <location>
        <begin position="2904"/>
        <end position="2937"/>
    </location>
</feature>
<dbReference type="GO" id="GO:0005737">
    <property type="term" value="C:cytoplasm"/>
    <property type="evidence" value="ECO:0007669"/>
    <property type="project" value="InterPro"/>
</dbReference>
<dbReference type="SUPFAM" id="SSF69318">
    <property type="entry name" value="Integrin alpha N-terminal domain"/>
    <property type="match status" value="2"/>
</dbReference>
<dbReference type="InterPro" id="IPR050708">
    <property type="entry name" value="T6SS_VgrG/RHS"/>
</dbReference>
<organism evidence="8 9">
    <name type="scientific">Ornithinimicrobium cerasi</name>
    <dbReference type="NCBI Taxonomy" id="2248773"/>
    <lineage>
        <taxon>Bacteria</taxon>
        <taxon>Bacillati</taxon>
        <taxon>Actinomycetota</taxon>
        <taxon>Actinomycetes</taxon>
        <taxon>Micrococcales</taxon>
        <taxon>Ornithinimicrobiaceae</taxon>
        <taxon>Ornithinimicrobium</taxon>
    </lineage>
</organism>
<evidence type="ECO:0000256" key="4">
    <source>
        <dbReference type="ARBA" id="ARBA00023026"/>
    </source>
</evidence>
<dbReference type="Pfam" id="PF25023">
    <property type="entry name" value="TEN_YD-shell"/>
    <property type="match status" value="1"/>
</dbReference>
<keyword evidence="4" id="KW-0843">Virulence</keyword>
<accession>A0A285VD09</accession>
<dbReference type="InterPro" id="IPR006530">
    <property type="entry name" value="YD"/>
</dbReference>
<evidence type="ECO:0000313" key="9">
    <source>
        <dbReference type="Proteomes" id="UP000219688"/>
    </source>
</evidence>
<evidence type="ECO:0000259" key="7">
    <source>
        <dbReference type="Pfam" id="PF25023"/>
    </source>
</evidence>
<feature type="region of interest" description="Disordered" evidence="5">
    <location>
        <begin position="1311"/>
        <end position="1375"/>
    </location>
</feature>
<feature type="compositionally biased region" description="Polar residues" evidence="5">
    <location>
        <begin position="2976"/>
        <end position="2986"/>
    </location>
</feature>
<keyword evidence="2" id="KW-0964">Secreted</keyword>
<feature type="domain" description="Insecticide toxin TcdB middle/N-terminal" evidence="6">
    <location>
        <begin position="1539"/>
        <end position="1672"/>
    </location>
</feature>
<reference evidence="9" key="1">
    <citation type="submission" date="2017-08" db="EMBL/GenBank/DDBJ databases">
        <authorList>
            <person name="Varghese N."/>
            <person name="Submissions S."/>
        </authorList>
    </citation>
    <scope>NUCLEOTIDE SEQUENCE [LARGE SCALE GENOMIC DNA]</scope>
    <source>
        <strain evidence="9">USBA17B2</strain>
    </source>
</reference>
<sequence>MRTRSTITLTRALTALLVMSLMLLGAGVPVLTSADPVAAADEPLGREGLLTPEQLGAGALDGLQYADPTEGLSLIDAPVTDTGGSAQLSYPILVPPGRGITPDLGLTYDSAGDNGWLGLGWDLSVDEVAVDTTYGAPHFDPDRESESYLLDGDPLVPNALGLTWEPRLDGDRQDWTRQVETSYERIIRREVGDGGPKNYLWEVHDKQGNVRWYGGHPDGGGPVGETQKDADGNDLTIDRSAIVTDHDGNGVRWLLSAQRDVGVNLIRYSYRTITYADSTDGWQVLPTCADSSSRVCGEHTYLKRIDYTATAAVTGEPEDPAYQVHFRLENDLRAASERFTRADPVVDGIGGYVDVLAERLARVEVLHGAPKGGAARTYDNVAVRYDFAYEEDTPFAKSLLASVTQSGGTADTAVHTFDYFDEVRGDAGYEGFGASAPWATGSDLPEVPMLDASVKPGALGASESHSAEGHAYLGFNPLIPQKVGSFGASLQIGGGTTKAMSEWLDLNGDSLPDKVWREGNSLKYRLNTSGPSGGTTFTGRNDLTGIGGLSSDNNIGAQYAVEVHLGVTASFGLGFDVAWGDSYFTDVNADGLPDFVTGGQIFFNRLDASGTPSFAPLSTGTEIPLPAGGPTVPENPQLEAIQTDLAERSPLIDTTRRWVAPYAGTIAIDAPATLVSALSKDGVRLAVQVGGAELVDPVFLDKDDLGPAFADPLTAEVSAGQAVYFRVGSIDDGANDEVDWSPTITYTAVDGFDDVTTVPDDVNGLSQTEFVLAEDFTLAGRPNSGVVMPFTGQVLFEATIQKTAVTTDDLKLVLEHNGTPVPGSEITIAADHTGPTAVSVPFAVTQPTMPNPDAPDEPVAAPDTVEAHLAVDTPIDISAISWDPTVTYVSGTTRDGTPLTLEDGDGDPTIVVELIPDIDIYTERTPAAVSEPWTSTGGTFDAMVELDLESEHPGGRVLVSVKTTTGVVAQVPWVLDKDEAAPDPQRVELDAALTNGTDYWVEVTITDAGLSERVSLASFALRPDAVTDASQDITDVNAALLASGQQGIFALPYRGWGVAGYTANGGKADDDIEEAAFVIDTEALKAGAEASDKPEGFEDVPDDAPEPDRAYAYLPVATPPVLSEDIPADDALSFGPLDGPLWQGSRENLAANAETMRSSRLGSDSVDITNTGGDGRAVTRVSITAPSAALAFGVGPLGGTFGVAPSFGLQDLEDMNGDGYPDVITPGQIQYTSQRGAFLPDGVSFGNRLVDVTNQDLTLSAGVGLSQGLVDIKGNTKGKTNATSGDSSAKGGDANDSGGGMGIGLNFNASWTSPNASGGGSEPMTSTVPADPASEYGDEASEAGAEATPPDPDDPDTPLPIQQELADVNGDGLPDRVFTTPDGTFVRYNLGYAFTQGSVKLGSGGFESNESYAGATSLGFSTPWAEFSGGVALNWNYDLARYTWNDVNGDGILDQIHKRSVRADPVVRFGTGSGLLGPIRYGAMQESADAMGTIDTGPNSSFDRSTGIGGGFDFTVYVGPLCLVACYLVINPGASYQYSVSTTEVSIEDVNGDGFADSLLTSDDDTLQVRLNTHGRTNLLTSVQNPLGGSIEVDYERMGNTVEHPDSVWVMSDVQVDDGRPGVVDGVDTDGADALAWTFDYDGLAYDRVHRQSLGFSEINEHEMDAATGERIRTTTRTFLNDNVFVAGLETSAEVVDAELAADVTQATGVENLRGARMIWGFRDARIAPADVHADVVDVVVTEANLSGLTGVESLGRSIAPLLLEVGEYFYDATVRGQETTTTFTYDALGNVLEEIDLGELENLDDDVRTTTAYTVCEGSSGIGCLGEDGLPPVPSDPSPIWDEDLCSTWVSLPGTITVDNGKDDDARLVYRQRDGRPAVCDNASVTHLEEQVGGGGGIAETDLTYDERGSYNRIVYPAGEGGVRYAVHYTYDADRHSDIAVVTEYDLDGNDQGAIDDFLDGTQPILGGEVRTGVTSEATFDPLSGRPTTRTDGAGNTTTYSYDAFGRTVSISHPGSLDDIVAFEYAPSAAGYGYAVARHYDVFNEGDPIETITFADGMGRTTQTKRDATLHVQTGDAGVAGRVVSGAAAYDALGRVVIAYYPSVDQQGDLTTYDGSLPDPNSATTTVWDLWDAPNVVTEPGGRVTSTEYLYEEIEPGLTVFATTTTDPRMRATTTWTDMRETVLRVDDQPDGEDALTSTYAYNGIGELLSFTDSAGEVTTHVYDQLGRRTATTTPDGGLVEMGYDLEGKIVSRASPNLRALGQSTTYDYALGKLVGIDHPGSTPDVTYTYGASGAADNGAGRITQIEDGTRIVTMGYDAAGALVEQTAEMKLHNWDPTEDTSRFRFTTSWSFDGLGRIASMIYPDSERLAYDYDAGGLIREVVGEEDGYEVVVIGFDELGQPITEQRPRTWEYDYLLERTYDEFLAPRSVEYGNQVTTEWDYELDTRWLDRQETLSPNRNVSDPAYQEIQDLNYDYDVVGNVEEYRNELPPPLSSQFGGATVQTYTLDAFDRLESAHGEWEQAAGKLRVYDLKLGLDEHRNVISKTQRDVIVSGKKELVQKETTYAFNRKYSDVAPGRAVSVDKTTYHYDANGNHLGTKDARGKWTRQLTWDATDRISLISDASSSTSFRYDDTGQRSIERGPSGETAFVNPWVTIRNGNEMFKHVWIDEERIATQRDDGGKEELKRYFLHDDLQGSSNMVTDYRGDTFQHQEYFPSGEVWVAETSTVFRTPYMYGGHYTDEVRDLLGVGERWYDSRNELMYSPDSLLVDDPMAVVEQPELRAAYSFAGANPVTYIDPSGQRFIYTQAQADKVTKSTEAARNTLKDNPDVAASIAASLDTRLPKSFVKLGLNTKLSSKVQAFADKFETNPFIEVDLSSGTVKLGAPYGKRIKIGGGSDVKSDATTPGSTTPSTGSSTTSTGPSATTSSPSTGATGPQAPTRPGSASPGGGADAQATSPKPPPKPLPKPPAKTAANGDSGTARSGQ</sequence>
<protein>
    <submittedName>
        <fullName evidence="8">RHS repeat-associated core domain-containing protein</fullName>
    </submittedName>
</protein>